<reference evidence="2 3" key="1">
    <citation type="submission" date="2024-02" db="EMBL/GenBank/DDBJ databases">
        <authorList>
            <person name="Vignale AGUSTIN F."/>
            <person name="Sosa J E."/>
            <person name="Modenutti C."/>
        </authorList>
    </citation>
    <scope>NUCLEOTIDE SEQUENCE [LARGE SCALE GENOMIC DNA]</scope>
</reference>
<comment type="caution">
    <text evidence="2">The sequence shown here is derived from an EMBL/GenBank/DDBJ whole genome shotgun (WGS) entry which is preliminary data.</text>
</comment>
<name>A0ABC8RUC0_9AQUA</name>
<proteinExistence type="predicted"/>
<dbReference type="Proteomes" id="UP001642360">
    <property type="component" value="Unassembled WGS sequence"/>
</dbReference>
<sequence>MTDPAGPEEPNRAGVCNDESPLKYAFDSGFLSGAHPPDAPNSIDADDGNSSSLHDSDSESSDSVTHSKRTADLAASFRVFSESMLRMELAELEMIKAMEASRIEAEKRRVGLDNELTQMMLQTQLQIASFLSRTCTNRKRKRSSEDGFSSSGREGAMLLSSLLCNLI</sequence>
<dbReference type="AlphaFoldDB" id="A0ABC8RUC0"/>
<evidence type="ECO:0000256" key="1">
    <source>
        <dbReference type="SAM" id="MobiDB-lite"/>
    </source>
</evidence>
<dbReference type="EMBL" id="CAUOFW020001594">
    <property type="protein sequence ID" value="CAK9146604.1"/>
    <property type="molecule type" value="Genomic_DNA"/>
</dbReference>
<evidence type="ECO:0000313" key="2">
    <source>
        <dbReference type="EMBL" id="CAK9146604.1"/>
    </source>
</evidence>
<protein>
    <submittedName>
        <fullName evidence="2">Uncharacterized protein</fullName>
    </submittedName>
</protein>
<keyword evidence="3" id="KW-1185">Reference proteome</keyword>
<evidence type="ECO:0000313" key="3">
    <source>
        <dbReference type="Proteomes" id="UP001642360"/>
    </source>
</evidence>
<feature type="region of interest" description="Disordered" evidence="1">
    <location>
        <begin position="26"/>
        <end position="69"/>
    </location>
</feature>
<accession>A0ABC8RUC0</accession>
<organism evidence="2 3">
    <name type="scientific">Ilex paraguariensis</name>
    <name type="common">yerba mate</name>
    <dbReference type="NCBI Taxonomy" id="185542"/>
    <lineage>
        <taxon>Eukaryota</taxon>
        <taxon>Viridiplantae</taxon>
        <taxon>Streptophyta</taxon>
        <taxon>Embryophyta</taxon>
        <taxon>Tracheophyta</taxon>
        <taxon>Spermatophyta</taxon>
        <taxon>Magnoliopsida</taxon>
        <taxon>eudicotyledons</taxon>
        <taxon>Gunneridae</taxon>
        <taxon>Pentapetalae</taxon>
        <taxon>asterids</taxon>
        <taxon>campanulids</taxon>
        <taxon>Aquifoliales</taxon>
        <taxon>Aquifoliaceae</taxon>
        <taxon>Ilex</taxon>
    </lineage>
</organism>
<gene>
    <name evidence="2" type="ORF">ILEXP_LOCUS14456</name>
</gene>